<feature type="chain" id="PRO_5047166317" description="Flagellar protein" evidence="9">
    <location>
        <begin position="31"/>
        <end position="229"/>
    </location>
</feature>
<dbReference type="PANTHER" id="PTHR38766:SF1">
    <property type="entry name" value="FLAGELLAR PROTEIN FLIO"/>
    <property type="match status" value="1"/>
</dbReference>
<comment type="subcellular location">
    <subcellularLocation>
        <location evidence="7">Cell membrane</location>
    </subcellularLocation>
    <subcellularLocation>
        <location evidence="7">Bacterial flagellum basal body</location>
    </subcellularLocation>
</comment>
<evidence type="ECO:0000256" key="7">
    <source>
        <dbReference type="RuleBase" id="RU362064"/>
    </source>
</evidence>
<dbReference type="Pfam" id="PF04347">
    <property type="entry name" value="FliO"/>
    <property type="match status" value="1"/>
</dbReference>
<keyword evidence="9" id="KW-0732">Signal</keyword>
<keyword evidence="2 7" id="KW-0812">Transmembrane</keyword>
<evidence type="ECO:0000256" key="9">
    <source>
        <dbReference type="SAM" id="SignalP"/>
    </source>
</evidence>
<proteinExistence type="inferred from homology"/>
<protein>
    <recommendedName>
        <fullName evidence="7">Flagellar protein</fullName>
    </recommendedName>
</protein>
<gene>
    <name evidence="10" type="ORF">GCM10011572_51250</name>
</gene>
<comment type="similarity">
    <text evidence="6 7">Belongs to the FliO/MopB family.</text>
</comment>
<accession>A0ABQ1LHE2</accession>
<keyword evidence="5 7" id="KW-0975">Bacterial flagellum</keyword>
<evidence type="ECO:0000256" key="1">
    <source>
        <dbReference type="ARBA" id="ARBA00022475"/>
    </source>
</evidence>
<evidence type="ECO:0000256" key="8">
    <source>
        <dbReference type="SAM" id="MobiDB-lite"/>
    </source>
</evidence>
<feature type="transmembrane region" description="Helical" evidence="7">
    <location>
        <begin position="121"/>
        <end position="142"/>
    </location>
</feature>
<keyword evidence="3 7" id="KW-1133">Transmembrane helix</keyword>
<feature type="signal peptide" evidence="9">
    <location>
        <begin position="1"/>
        <end position="30"/>
    </location>
</feature>
<keyword evidence="11" id="KW-1185">Reference proteome</keyword>
<feature type="compositionally biased region" description="Low complexity" evidence="8">
    <location>
        <begin position="63"/>
        <end position="83"/>
    </location>
</feature>
<comment type="caution">
    <text evidence="10">The sequence shown here is derived from an EMBL/GenBank/DDBJ whole genome shotgun (WGS) entry which is preliminary data.</text>
</comment>
<evidence type="ECO:0000256" key="4">
    <source>
        <dbReference type="ARBA" id="ARBA00023136"/>
    </source>
</evidence>
<evidence type="ECO:0000256" key="6">
    <source>
        <dbReference type="ARBA" id="ARBA00037937"/>
    </source>
</evidence>
<organism evidence="10 11">
    <name type="scientific">Pseudoduganella buxea</name>
    <dbReference type="NCBI Taxonomy" id="1949069"/>
    <lineage>
        <taxon>Bacteria</taxon>
        <taxon>Pseudomonadati</taxon>
        <taxon>Pseudomonadota</taxon>
        <taxon>Betaproteobacteria</taxon>
        <taxon>Burkholderiales</taxon>
        <taxon>Oxalobacteraceae</taxon>
        <taxon>Telluria group</taxon>
        <taxon>Pseudoduganella</taxon>
    </lineage>
</organism>
<reference evidence="11" key="1">
    <citation type="journal article" date="2019" name="Int. J. Syst. Evol. Microbiol.">
        <title>The Global Catalogue of Microorganisms (GCM) 10K type strain sequencing project: providing services to taxonomists for standard genome sequencing and annotation.</title>
        <authorList>
            <consortium name="The Broad Institute Genomics Platform"/>
            <consortium name="The Broad Institute Genome Sequencing Center for Infectious Disease"/>
            <person name="Wu L."/>
            <person name="Ma J."/>
        </authorList>
    </citation>
    <scope>NUCLEOTIDE SEQUENCE [LARGE SCALE GENOMIC DNA]</scope>
    <source>
        <strain evidence="11">CGMCC 1.15931</strain>
    </source>
</reference>
<evidence type="ECO:0000256" key="5">
    <source>
        <dbReference type="ARBA" id="ARBA00023143"/>
    </source>
</evidence>
<dbReference type="InterPro" id="IPR022781">
    <property type="entry name" value="Flagellar_biosynth_FliO"/>
</dbReference>
<dbReference type="RefSeq" id="WP_188916108.1">
    <property type="nucleotide sequence ID" value="NZ_BMKG01000037.1"/>
</dbReference>
<dbReference type="EMBL" id="BMKG01000037">
    <property type="protein sequence ID" value="GGC23477.1"/>
    <property type="molecule type" value="Genomic_DNA"/>
</dbReference>
<keyword evidence="1 7" id="KW-1003">Cell membrane</keyword>
<dbReference type="PANTHER" id="PTHR38766">
    <property type="entry name" value="FLAGELLAR PROTEIN FLIO"/>
    <property type="match status" value="1"/>
</dbReference>
<dbReference type="InterPro" id="IPR052205">
    <property type="entry name" value="FliO/MopB"/>
</dbReference>
<name>A0ABQ1LHE2_9BURK</name>
<evidence type="ECO:0000313" key="10">
    <source>
        <dbReference type="EMBL" id="GGC23477.1"/>
    </source>
</evidence>
<dbReference type="NCBIfam" id="TIGR03500">
    <property type="entry name" value="FliO_TIGR"/>
    <property type="match status" value="1"/>
</dbReference>
<sequence>MRRASSPAPRVVTTLLLAGLLLTGSFVVSAQTNTPSAAPAPVVTAPTDRTVAPVKAGEPATVPVDPALAGAPAPATAAGTEPAAVPPPRPTATPEQQAALAGARPVAPVPMAAAPTAAGSLLQTVAALAAVLAIVMGLAWMLKRFGPKTITGGSTVRLVGALSVGARERILVVEVGDQWIVVGASPGRMNALATLPRQEGDPLAPNTLQATNFAEWFKQTIDKRNGNIK</sequence>
<feature type="region of interest" description="Disordered" evidence="8">
    <location>
        <begin position="63"/>
        <end position="95"/>
    </location>
</feature>
<evidence type="ECO:0000256" key="3">
    <source>
        <dbReference type="ARBA" id="ARBA00022989"/>
    </source>
</evidence>
<evidence type="ECO:0000256" key="2">
    <source>
        <dbReference type="ARBA" id="ARBA00022692"/>
    </source>
</evidence>
<keyword evidence="4 7" id="KW-0472">Membrane</keyword>
<dbReference type="Proteomes" id="UP000622638">
    <property type="component" value="Unassembled WGS sequence"/>
</dbReference>
<evidence type="ECO:0000313" key="11">
    <source>
        <dbReference type="Proteomes" id="UP000622638"/>
    </source>
</evidence>